<dbReference type="EMBL" id="BPLR01009166">
    <property type="protein sequence ID" value="GIY30007.1"/>
    <property type="molecule type" value="Genomic_DNA"/>
</dbReference>
<dbReference type="Proteomes" id="UP001054945">
    <property type="component" value="Unassembled WGS sequence"/>
</dbReference>
<comment type="caution">
    <text evidence="1">The sequence shown here is derived from an EMBL/GenBank/DDBJ whole genome shotgun (WGS) entry which is preliminary data.</text>
</comment>
<reference evidence="1 2" key="1">
    <citation type="submission" date="2021-06" db="EMBL/GenBank/DDBJ databases">
        <title>Caerostris extrusa draft genome.</title>
        <authorList>
            <person name="Kono N."/>
            <person name="Arakawa K."/>
        </authorList>
    </citation>
    <scope>NUCLEOTIDE SEQUENCE [LARGE SCALE GENOMIC DNA]</scope>
</reference>
<dbReference type="AlphaFoldDB" id="A0AAV4S900"/>
<name>A0AAV4S900_CAEEX</name>
<gene>
    <name evidence="1" type="ORF">CEXT_464751</name>
</gene>
<evidence type="ECO:0000313" key="1">
    <source>
        <dbReference type="EMBL" id="GIY30007.1"/>
    </source>
</evidence>
<keyword evidence="2" id="KW-1185">Reference proteome</keyword>
<organism evidence="1 2">
    <name type="scientific">Caerostris extrusa</name>
    <name type="common">Bark spider</name>
    <name type="synonym">Caerostris bankana</name>
    <dbReference type="NCBI Taxonomy" id="172846"/>
    <lineage>
        <taxon>Eukaryota</taxon>
        <taxon>Metazoa</taxon>
        <taxon>Ecdysozoa</taxon>
        <taxon>Arthropoda</taxon>
        <taxon>Chelicerata</taxon>
        <taxon>Arachnida</taxon>
        <taxon>Araneae</taxon>
        <taxon>Araneomorphae</taxon>
        <taxon>Entelegynae</taxon>
        <taxon>Araneoidea</taxon>
        <taxon>Araneidae</taxon>
        <taxon>Caerostris</taxon>
    </lineage>
</organism>
<proteinExistence type="predicted"/>
<protein>
    <submittedName>
        <fullName evidence="1">Uncharacterized protein</fullName>
    </submittedName>
</protein>
<sequence>MEAPPAPASSVKDRHHLIYQCTNWTDIRRAYFPRNFTKVKLAKLLREPSGQVLVRELNVVCELVLRVQYQPPVFRPACVGSVVDKDVILAMDDLLNNLPCSVPSGATLDNTNFIAPPSDIIFDEPSPLAMPRTFFGDERVRTLSPSRPSCDTPVVADSQVQCGALAIMPAASSEPAIDSSVETVVLFPSEFFGTSSRSPFQPEVGCLLHAMSYCHLPELLAFGASTGPPPCAPFTRLSPVKTWASFLHNLPLLATVRDWKSFL</sequence>
<accession>A0AAV4S900</accession>
<evidence type="ECO:0000313" key="2">
    <source>
        <dbReference type="Proteomes" id="UP001054945"/>
    </source>
</evidence>